<dbReference type="Gene3D" id="3.40.50.10260">
    <property type="entry name" value="YjeF N-terminal domain"/>
    <property type="match status" value="1"/>
</dbReference>
<evidence type="ECO:0000256" key="6">
    <source>
        <dbReference type="ARBA" id="ARBA00022857"/>
    </source>
</evidence>
<dbReference type="EC" id="5.1.99.6" evidence="3"/>
<feature type="domain" description="YjeF N-terminal" evidence="10">
    <location>
        <begin position="12"/>
        <end position="221"/>
    </location>
</feature>
<dbReference type="EMBL" id="QEAM01000668">
    <property type="protein sequence ID" value="TPX36882.1"/>
    <property type="molecule type" value="Genomic_DNA"/>
</dbReference>
<dbReference type="PANTHER" id="PTHR13232:SF10">
    <property type="entry name" value="NAD(P)H-HYDRATE EPIMERASE"/>
    <property type="match status" value="1"/>
</dbReference>
<evidence type="ECO:0000313" key="12">
    <source>
        <dbReference type="Proteomes" id="UP000320475"/>
    </source>
</evidence>
<organism evidence="11 12">
    <name type="scientific">Synchytrium endobioticum</name>
    <dbReference type="NCBI Taxonomy" id="286115"/>
    <lineage>
        <taxon>Eukaryota</taxon>
        <taxon>Fungi</taxon>
        <taxon>Fungi incertae sedis</taxon>
        <taxon>Chytridiomycota</taxon>
        <taxon>Chytridiomycota incertae sedis</taxon>
        <taxon>Chytridiomycetes</taxon>
        <taxon>Synchytriales</taxon>
        <taxon>Synchytriaceae</taxon>
        <taxon>Synchytrium</taxon>
    </lineage>
</organism>
<evidence type="ECO:0000256" key="1">
    <source>
        <dbReference type="ARBA" id="ARBA00000013"/>
    </source>
</evidence>
<comment type="catalytic activity">
    <reaction evidence="2">
        <text>(6R)-NADPHX = (6S)-NADPHX</text>
        <dbReference type="Rhea" id="RHEA:32227"/>
        <dbReference type="ChEBI" id="CHEBI:64076"/>
        <dbReference type="ChEBI" id="CHEBI:64077"/>
        <dbReference type="EC" id="5.1.99.6"/>
    </reaction>
</comment>
<dbReference type="Proteomes" id="UP000320475">
    <property type="component" value="Unassembled WGS sequence"/>
</dbReference>
<name>A0A507CB92_9FUNG</name>
<protein>
    <recommendedName>
        <fullName evidence="3">NAD(P)H-hydrate epimerase</fullName>
        <ecNumber evidence="3">5.1.99.6</ecNumber>
    </recommendedName>
</protein>
<dbReference type="Pfam" id="PF03853">
    <property type="entry name" value="YjeF_N"/>
    <property type="match status" value="1"/>
</dbReference>
<dbReference type="GO" id="GO:0000166">
    <property type="term" value="F:nucleotide binding"/>
    <property type="evidence" value="ECO:0007669"/>
    <property type="project" value="UniProtKB-KW"/>
</dbReference>
<keyword evidence="6" id="KW-0521">NADP</keyword>
<evidence type="ECO:0000256" key="5">
    <source>
        <dbReference type="ARBA" id="ARBA00022741"/>
    </source>
</evidence>
<accession>A0A507CB92</accession>
<evidence type="ECO:0000256" key="7">
    <source>
        <dbReference type="ARBA" id="ARBA00022958"/>
    </source>
</evidence>
<dbReference type="AlphaFoldDB" id="A0A507CB92"/>
<keyword evidence="5" id="KW-0547">Nucleotide-binding</keyword>
<dbReference type="InterPro" id="IPR032976">
    <property type="entry name" value="YJEFN_prot_NAXE-like"/>
</dbReference>
<comment type="catalytic activity">
    <reaction evidence="1">
        <text>(6R)-NADHX = (6S)-NADHX</text>
        <dbReference type="Rhea" id="RHEA:32215"/>
        <dbReference type="ChEBI" id="CHEBI:64074"/>
        <dbReference type="ChEBI" id="CHEBI:64075"/>
        <dbReference type="EC" id="5.1.99.6"/>
    </reaction>
</comment>
<sequence length="245" mass="26661">MSGIRLLSASVSAVLDAELMDPALGGFSLYQLMEMAAFSVACSISQVYDKKTHPRILVCVGPGNNGGDALAAARHLSHFGYKPTVLYPKPTKKDIYDGLVKQCKNLEMSFIDTIASDDNTMKNTDLVLDGIFGFNFGGDVRPPFDHVISTLKQSPSIPIVSIDIPSGWDVEKGNVDSRGLEPEMLISLTAPKLCAKFFKGKHHYLGLRMVPPFIAEKYQLNLPEYPGIDQCVRLGPIGDNSDGLL</sequence>
<evidence type="ECO:0000256" key="4">
    <source>
        <dbReference type="ARBA" id="ARBA00022723"/>
    </source>
</evidence>
<evidence type="ECO:0000256" key="2">
    <source>
        <dbReference type="ARBA" id="ARBA00000909"/>
    </source>
</evidence>
<evidence type="ECO:0000256" key="3">
    <source>
        <dbReference type="ARBA" id="ARBA00012228"/>
    </source>
</evidence>
<dbReference type="InterPro" id="IPR036652">
    <property type="entry name" value="YjeF_N_dom_sf"/>
</dbReference>
<evidence type="ECO:0000313" key="11">
    <source>
        <dbReference type="EMBL" id="TPX36882.1"/>
    </source>
</evidence>
<gene>
    <name evidence="11" type="ORF">SeLEV6574_g07972</name>
</gene>
<comment type="caution">
    <text evidence="11">The sequence shown here is derived from an EMBL/GenBank/DDBJ whole genome shotgun (WGS) entry which is preliminary data.</text>
</comment>
<dbReference type="PANTHER" id="PTHR13232">
    <property type="entry name" value="NAD(P)H-HYDRATE EPIMERASE"/>
    <property type="match status" value="1"/>
</dbReference>
<evidence type="ECO:0000259" key="10">
    <source>
        <dbReference type="PROSITE" id="PS51385"/>
    </source>
</evidence>
<dbReference type="OrthoDB" id="10064708at2759"/>
<keyword evidence="7" id="KW-0630">Potassium</keyword>
<dbReference type="InterPro" id="IPR004443">
    <property type="entry name" value="YjeF_N_dom"/>
</dbReference>
<dbReference type="GO" id="GO:0052856">
    <property type="term" value="F:NAD(P)HX epimerase activity"/>
    <property type="evidence" value="ECO:0007669"/>
    <property type="project" value="UniProtKB-EC"/>
</dbReference>
<evidence type="ECO:0000256" key="9">
    <source>
        <dbReference type="ARBA" id="ARBA00023235"/>
    </source>
</evidence>
<dbReference type="SUPFAM" id="SSF64153">
    <property type="entry name" value="YjeF N-terminal domain-like"/>
    <property type="match status" value="1"/>
</dbReference>
<keyword evidence="8" id="KW-0520">NAD</keyword>
<keyword evidence="9" id="KW-0413">Isomerase</keyword>
<evidence type="ECO:0000256" key="8">
    <source>
        <dbReference type="ARBA" id="ARBA00023027"/>
    </source>
</evidence>
<dbReference type="VEuPathDB" id="FungiDB:SeMB42_g07778"/>
<dbReference type="GO" id="GO:0005739">
    <property type="term" value="C:mitochondrion"/>
    <property type="evidence" value="ECO:0007669"/>
    <property type="project" value="TreeGrafter"/>
</dbReference>
<dbReference type="NCBIfam" id="TIGR00197">
    <property type="entry name" value="yjeF_nterm"/>
    <property type="match status" value="1"/>
</dbReference>
<proteinExistence type="predicted"/>
<keyword evidence="4" id="KW-0479">Metal-binding</keyword>
<dbReference type="PROSITE" id="PS51385">
    <property type="entry name" value="YJEF_N"/>
    <property type="match status" value="1"/>
</dbReference>
<dbReference type="GO" id="GO:0046872">
    <property type="term" value="F:metal ion binding"/>
    <property type="evidence" value="ECO:0007669"/>
    <property type="project" value="UniProtKB-KW"/>
</dbReference>
<reference evidence="11 12" key="1">
    <citation type="journal article" date="2019" name="Sci. Rep.">
        <title>Comparative genomics of chytrid fungi reveal insights into the obligate biotrophic and pathogenic lifestyle of Synchytrium endobioticum.</title>
        <authorList>
            <person name="van de Vossenberg B.T.L.H."/>
            <person name="Warris S."/>
            <person name="Nguyen H.D.T."/>
            <person name="van Gent-Pelzer M.P.E."/>
            <person name="Joly D.L."/>
            <person name="van de Geest H.C."/>
            <person name="Bonants P.J.M."/>
            <person name="Smith D.S."/>
            <person name="Levesque C.A."/>
            <person name="van der Lee T.A.J."/>
        </authorList>
    </citation>
    <scope>NUCLEOTIDE SEQUENCE [LARGE SCALE GENOMIC DNA]</scope>
    <source>
        <strain evidence="11 12">LEV6574</strain>
    </source>
</reference>